<gene>
    <name evidence="2" type="ORF">AB1Y20_002356</name>
</gene>
<accession>A0AB34JA55</accession>
<evidence type="ECO:0000313" key="3">
    <source>
        <dbReference type="Proteomes" id="UP001515480"/>
    </source>
</evidence>
<evidence type="ECO:0008006" key="4">
    <source>
        <dbReference type="Google" id="ProtNLM"/>
    </source>
</evidence>
<evidence type="ECO:0000256" key="1">
    <source>
        <dbReference type="SAM" id="MobiDB-lite"/>
    </source>
</evidence>
<name>A0AB34JA55_PRYPA</name>
<sequence length="648" mass="70701">MMRRLLHASARRNPTFSHCAIRQSVLPPFLATLPPHSPLSIATRALRPIPPTHTERAPPHRALSTHILPDLPSERIQYRRRNSKLRQLLEGSPHDRAEAERLFASLLHSRAASDGQLGVMLKASVSSDAARLRMRQAAAAGVTLAESHYSLLLARLLIEARGEGEVRAAVEEMEAAGVRPAEQTARTLELARDAGAMARRRATVLRSLVELGEAEREGAWALFERLLEARVANEHHLTIMLKARGASPSSHRLHTTNLHTAYTPPTHRVHIAYTPRTHRYCGRRDTMRELIARAEAAGVSCRTPTHTLLFEQFRLEADEAAAAAHLAQCAAPHDARLQYVAALREPALSARRGGKLSYFLSGGSRDQEEGMALFTLLAHRQKLTPAIVHIVRRLAPPAAAAATADIAAAAGVPVDETDVRLSAHAKANRRRQVVRHVEHALADGSATPPQVTLAIRLCASSEQAYELLARAHGLGLVLGPAAYTVLFKQLHIEGASEVELLAAKREMRARGTHEDATLRRAMQPAAHEVRRMQSAELLSLFSQPEGAADGLALFERMLRRGVADGAHLSLVLRKGCANEEERQAMAAKALAFGVQVQEDEPDEDALMEDTWGANVWVNNPQKKARAKARKARGETAAPPPVPEAEAAS</sequence>
<evidence type="ECO:0000313" key="2">
    <source>
        <dbReference type="EMBL" id="KAL1515740.1"/>
    </source>
</evidence>
<dbReference type="AlphaFoldDB" id="A0AB34JA55"/>
<reference evidence="2 3" key="1">
    <citation type="journal article" date="2024" name="Science">
        <title>Giant polyketide synthase enzymes in the biosynthesis of giant marine polyether toxins.</title>
        <authorList>
            <person name="Fallon T.R."/>
            <person name="Shende V.V."/>
            <person name="Wierzbicki I.H."/>
            <person name="Pendleton A.L."/>
            <person name="Watervoot N.F."/>
            <person name="Auber R.P."/>
            <person name="Gonzalez D.J."/>
            <person name="Wisecaver J.H."/>
            <person name="Moore B.S."/>
        </authorList>
    </citation>
    <scope>NUCLEOTIDE SEQUENCE [LARGE SCALE GENOMIC DNA]</scope>
    <source>
        <strain evidence="2 3">12B1</strain>
    </source>
</reference>
<organism evidence="2 3">
    <name type="scientific">Prymnesium parvum</name>
    <name type="common">Toxic golden alga</name>
    <dbReference type="NCBI Taxonomy" id="97485"/>
    <lineage>
        <taxon>Eukaryota</taxon>
        <taxon>Haptista</taxon>
        <taxon>Haptophyta</taxon>
        <taxon>Prymnesiophyceae</taxon>
        <taxon>Prymnesiales</taxon>
        <taxon>Prymnesiaceae</taxon>
        <taxon>Prymnesium</taxon>
    </lineage>
</organism>
<feature type="region of interest" description="Disordered" evidence="1">
    <location>
        <begin position="622"/>
        <end position="648"/>
    </location>
</feature>
<keyword evidence="3" id="KW-1185">Reference proteome</keyword>
<dbReference type="Proteomes" id="UP001515480">
    <property type="component" value="Unassembled WGS sequence"/>
</dbReference>
<protein>
    <recommendedName>
        <fullName evidence="4">Pentacotripeptide-repeat region of PRORP domain-containing protein</fullName>
    </recommendedName>
</protein>
<comment type="caution">
    <text evidence="2">The sequence shown here is derived from an EMBL/GenBank/DDBJ whole genome shotgun (WGS) entry which is preliminary data.</text>
</comment>
<dbReference type="EMBL" id="JBGBPQ010000011">
    <property type="protein sequence ID" value="KAL1515740.1"/>
    <property type="molecule type" value="Genomic_DNA"/>
</dbReference>
<proteinExistence type="predicted"/>